<protein>
    <submittedName>
        <fullName evidence="3">CheY-like chemotaxis protein</fullName>
    </submittedName>
</protein>
<comment type="caution">
    <text evidence="1">Lacks conserved residue(s) required for the propagation of feature annotation.</text>
</comment>
<comment type="caution">
    <text evidence="3">The sequence shown here is derived from an EMBL/GenBank/DDBJ whole genome shotgun (WGS) entry which is preliminary data.</text>
</comment>
<dbReference type="InterPro" id="IPR011006">
    <property type="entry name" value="CheY-like_superfamily"/>
</dbReference>
<evidence type="ECO:0000313" key="3">
    <source>
        <dbReference type="EMBL" id="MBP1852745.1"/>
    </source>
</evidence>
<dbReference type="EMBL" id="JAGGJU010000013">
    <property type="protein sequence ID" value="MBP1852745.1"/>
    <property type="molecule type" value="Genomic_DNA"/>
</dbReference>
<name>A0ABS4E473_9HYPH</name>
<dbReference type="SUPFAM" id="SSF52172">
    <property type="entry name" value="CheY-like"/>
    <property type="match status" value="1"/>
</dbReference>
<accession>A0ABS4E473</accession>
<keyword evidence="4" id="KW-1185">Reference proteome</keyword>
<evidence type="ECO:0000256" key="1">
    <source>
        <dbReference type="PROSITE-ProRule" id="PRU00169"/>
    </source>
</evidence>
<evidence type="ECO:0000259" key="2">
    <source>
        <dbReference type="PROSITE" id="PS50110"/>
    </source>
</evidence>
<proteinExistence type="predicted"/>
<feature type="domain" description="Response regulatory" evidence="2">
    <location>
        <begin position="7"/>
        <end position="56"/>
    </location>
</feature>
<dbReference type="InterPro" id="IPR001789">
    <property type="entry name" value="Sig_transdc_resp-reg_receiver"/>
</dbReference>
<dbReference type="Proteomes" id="UP000759443">
    <property type="component" value="Unassembled WGS sequence"/>
</dbReference>
<gene>
    <name evidence="3" type="ORF">J2Z17_004204</name>
</gene>
<dbReference type="Gene3D" id="3.40.50.2300">
    <property type="match status" value="1"/>
</dbReference>
<evidence type="ECO:0000313" key="4">
    <source>
        <dbReference type="Proteomes" id="UP000759443"/>
    </source>
</evidence>
<reference evidence="3 4" key="1">
    <citation type="submission" date="2021-03" db="EMBL/GenBank/DDBJ databases">
        <title>Genomic Encyclopedia of Type Strains, Phase IV (KMG-IV): sequencing the most valuable type-strain genomes for metagenomic binning, comparative biology and taxonomic classification.</title>
        <authorList>
            <person name="Goeker M."/>
        </authorList>
    </citation>
    <scope>NUCLEOTIDE SEQUENCE [LARGE SCALE GENOMIC DNA]</scope>
    <source>
        <strain evidence="3 4">DSM 21600</strain>
    </source>
</reference>
<dbReference type="RefSeq" id="WP_342454443.1">
    <property type="nucleotide sequence ID" value="NZ_JAGGJU010000013.1"/>
</dbReference>
<organism evidence="3 4">
    <name type="scientific">Rhizobium halophytocola</name>
    <dbReference type="NCBI Taxonomy" id="735519"/>
    <lineage>
        <taxon>Bacteria</taxon>
        <taxon>Pseudomonadati</taxon>
        <taxon>Pseudomonadota</taxon>
        <taxon>Alphaproteobacteria</taxon>
        <taxon>Hyphomicrobiales</taxon>
        <taxon>Rhizobiaceae</taxon>
        <taxon>Rhizobium/Agrobacterium group</taxon>
        <taxon>Rhizobium</taxon>
    </lineage>
</organism>
<dbReference type="PROSITE" id="PS50110">
    <property type="entry name" value="RESPONSE_REGULATORY"/>
    <property type="match status" value="1"/>
</dbReference>
<sequence>MAHNGIAVLGVEDEILIRMDVATFLEDEGFSVHAAADADEAIAILYEKPRHPSHVH</sequence>